<dbReference type="Pfam" id="PF06750">
    <property type="entry name" value="A24_N_bact"/>
    <property type="match status" value="1"/>
</dbReference>
<keyword evidence="5 7" id="KW-1133">Transmembrane helix</keyword>
<evidence type="ECO:0000313" key="11">
    <source>
        <dbReference type="Proteomes" id="UP000009234"/>
    </source>
</evidence>
<dbReference type="InterPro" id="IPR010627">
    <property type="entry name" value="Prepilin_pept_A24_N"/>
</dbReference>
<feature type="transmembrane region" description="Helical" evidence="7">
    <location>
        <begin position="177"/>
        <end position="203"/>
    </location>
</feature>
<dbReference type="GO" id="GO:0006465">
    <property type="term" value="P:signal peptide processing"/>
    <property type="evidence" value="ECO:0007669"/>
    <property type="project" value="TreeGrafter"/>
</dbReference>
<evidence type="ECO:0000256" key="7">
    <source>
        <dbReference type="SAM" id="Phobius"/>
    </source>
</evidence>
<dbReference type="Proteomes" id="UP000009234">
    <property type="component" value="Chromosome"/>
</dbReference>
<dbReference type="AlphaFoldDB" id="F6DTD4"/>
<evidence type="ECO:0000313" key="10">
    <source>
        <dbReference type="EMBL" id="AEG58951.1"/>
    </source>
</evidence>
<dbReference type="OrthoDB" id="9789291at2"/>
<dbReference type="HOGENOM" id="CLU_057101_0_1_9"/>
<sequence>MVIVVVLAGALGAILGSLAACLGYRLPRGISPWGRSFCPACKQVLGPVDLIPILGYFFTKRHCRYCKVKISPIYLMPEITLAFLSALLMFLLGPTPLYFLYMVLLTVTAIAAVSDLGTEIIPDSLILSLILFALPFILWTKSIPVWFALLGAITGVAAMLLPGLLTKKYPGGGDIKLTGAIGFYLGPFGVACVVLLAAVTGLIGQGYKGKREFAFAPYLYVGVIGTVFISLSGLIN</sequence>
<dbReference type="RefSeq" id="WP_013840725.1">
    <property type="nucleotide sequence ID" value="NC_015589.1"/>
</dbReference>
<keyword evidence="11" id="KW-1185">Reference proteome</keyword>
<evidence type="ECO:0000256" key="6">
    <source>
        <dbReference type="ARBA" id="ARBA00023136"/>
    </source>
</evidence>
<evidence type="ECO:0000256" key="4">
    <source>
        <dbReference type="ARBA" id="ARBA00022692"/>
    </source>
</evidence>
<dbReference type="STRING" id="696281.Desru_0666"/>
<dbReference type="GO" id="GO:0004190">
    <property type="term" value="F:aspartic-type endopeptidase activity"/>
    <property type="evidence" value="ECO:0007669"/>
    <property type="project" value="InterPro"/>
</dbReference>
<dbReference type="Pfam" id="PF01478">
    <property type="entry name" value="Peptidase_A24"/>
    <property type="match status" value="1"/>
</dbReference>
<dbReference type="eggNOG" id="COG1989">
    <property type="taxonomic scope" value="Bacteria"/>
</dbReference>
<feature type="transmembrane region" description="Helical" evidence="7">
    <location>
        <begin position="145"/>
        <end position="165"/>
    </location>
</feature>
<dbReference type="PANTHER" id="PTHR30487">
    <property type="entry name" value="TYPE 4 PREPILIN-LIKE PROTEINS LEADER PEPTIDE-PROCESSING ENZYME"/>
    <property type="match status" value="1"/>
</dbReference>
<accession>F6DTD4</accession>
<evidence type="ECO:0000259" key="8">
    <source>
        <dbReference type="Pfam" id="PF01478"/>
    </source>
</evidence>
<organism evidence="10 11">
    <name type="scientific">Desulforamulus ruminis (strain ATCC 23193 / DSM 2154 / NCIMB 8452 / DL)</name>
    <name type="common">Desulfotomaculum ruminis</name>
    <dbReference type="NCBI Taxonomy" id="696281"/>
    <lineage>
        <taxon>Bacteria</taxon>
        <taxon>Bacillati</taxon>
        <taxon>Bacillota</taxon>
        <taxon>Clostridia</taxon>
        <taxon>Eubacteriales</taxon>
        <taxon>Peptococcaceae</taxon>
        <taxon>Desulforamulus</taxon>
    </lineage>
</organism>
<name>F6DTD4_DESRL</name>
<dbReference type="EMBL" id="CP002780">
    <property type="protein sequence ID" value="AEG58951.1"/>
    <property type="molecule type" value="Genomic_DNA"/>
</dbReference>
<dbReference type="GO" id="GO:0005886">
    <property type="term" value="C:plasma membrane"/>
    <property type="evidence" value="ECO:0007669"/>
    <property type="project" value="UniProtKB-SubCell"/>
</dbReference>
<feature type="transmembrane region" description="Helical" evidence="7">
    <location>
        <begin position="120"/>
        <end position="139"/>
    </location>
</feature>
<reference evidence="10 11" key="2">
    <citation type="journal article" date="2012" name="Stand. Genomic Sci.">
        <title>Complete genome sequence of the sulfate-reducing firmicute Desulfotomaculum ruminis type strain (DL(T)).</title>
        <authorList>
            <person name="Spring S."/>
            <person name="Visser M."/>
            <person name="Lu M."/>
            <person name="Copeland A."/>
            <person name="Lapidus A."/>
            <person name="Lucas S."/>
            <person name="Cheng J.F."/>
            <person name="Han C."/>
            <person name="Tapia R."/>
            <person name="Goodwin L.A."/>
            <person name="Pitluck S."/>
            <person name="Ivanova N."/>
            <person name="Land M."/>
            <person name="Hauser L."/>
            <person name="Larimer F."/>
            <person name="Rohde M."/>
            <person name="Goker M."/>
            <person name="Detter J.C."/>
            <person name="Kyrpides N.C."/>
            <person name="Woyke T."/>
            <person name="Schaap P.J."/>
            <person name="Plugge C.M."/>
            <person name="Muyzer G."/>
            <person name="Kuever J."/>
            <person name="Pereira I.A."/>
            <person name="Parshina S.N."/>
            <person name="Bernier-Latmani R."/>
            <person name="Stams A.J."/>
            <person name="Klenk H.P."/>
        </authorList>
    </citation>
    <scope>NUCLEOTIDE SEQUENCE [LARGE SCALE GENOMIC DNA]</scope>
    <source>
        <strain evidence="11">ATCC 23193 / DSM 2154 / NCIB 8452 / DL</strain>
    </source>
</reference>
<evidence type="ECO:0000259" key="9">
    <source>
        <dbReference type="Pfam" id="PF06750"/>
    </source>
</evidence>
<dbReference type="InterPro" id="IPR050882">
    <property type="entry name" value="Prepilin_peptidase/N-MTase"/>
</dbReference>
<evidence type="ECO:0000256" key="3">
    <source>
        <dbReference type="ARBA" id="ARBA00022475"/>
    </source>
</evidence>
<keyword evidence="3" id="KW-1003">Cell membrane</keyword>
<comment type="subcellular location">
    <subcellularLocation>
        <location evidence="1">Cell membrane</location>
        <topology evidence="1">Multi-pass membrane protein</topology>
    </subcellularLocation>
</comment>
<feature type="transmembrane region" description="Helical" evidence="7">
    <location>
        <begin position="71"/>
        <end position="91"/>
    </location>
</feature>
<reference evidence="11" key="1">
    <citation type="submission" date="2011-05" db="EMBL/GenBank/DDBJ databases">
        <title>Complete sequence of Desulfotomaculum ruminis DSM 2154.</title>
        <authorList>
            <person name="Lucas S."/>
            <person name="Copeland A."/>
            <person name="Lapidus A."/>
            <person name="Cheng J.-F."/>
            <person name="Goodwin L."/>
            <person name="Pitluck S."/>
            <person name="Lu M."/>
            <person name="Detter J.C."/>
            <person name="Han C."/>
            <person name="Tapia R."/>
            <person name="Land M."/>
            <person name="Hauser L."/>
            <person name="Kyrpides N."/>
            <person name="Ivanova N."/>
            <person name="Mikhailova N."/>
            <person name="Pagani I."/>
            <person name="Stams A.J.M."/>
            <person name="Plugge C.M."/>
            <person name="Muyzer G."/>
            <person name="Kuever J."/>
            <person name="Parshina S.N."/>
            <person name="Ivanova A.E."/>
            <person name="Nazina T.N."/>
            <person name="Brambilla E."/>
            <person name="Spring S."/>
            <person name="Klenk H.-P."/>
            <person name="Woyke T."/>
        </authorList>
    </citation>
    <scope>NUCLEOTIDE SEQUENCE [LARGE SCALE GENOMIC DNA]</scope>
    <source>
        <strain evidence="11">ATCC 23193 / DSM 2154 / NCIB 8452 / DL</strain>
    </source>
</reference>
<proteinExistence type="inferred from homology"/>
<evidence type="ECO:0000256" key="1">
    <source>
        <dbReference type="ARBA" id="ARBA00004651"/>
    </source>
</evidence>
<gene>
    <name evidence="10" type="ordered locus">Desru_0666</name>
</gene>
<dbReference type="KEGG" id="dru:Desru_0666"/>
<protein>
    <submittedName>
        <fullName evidence="10">Peptidase A24A domain protein</fullName>
    </submittedName>
</protein>
<dbReference type="PANTHER" id="PTHR30487:SF0">
    <property type="entry name" value="PREPILIN LEADER PEPTIDASE_N-METHYLTRANSFERASE-RELATED"/>
    <property type="match status" value="1"/>
</dbReference>
<comment type="similarity">
    <text evidence="2">Belongs to the peptidase A24 family.</text>
</comment>
<keyword evidence="6 7" id="KW-0472">Membrane</keyword>
<keyword evidence="4 7" id="KW-0812">Transmembrane</keyword>
<feature type="domain" description="Prepilin type IV endopeptidase peptidase" evidence="8">
    <location>
        <begin position="102"/>
        <end position="203"/>
    </location>
</feature>
<dbReference type="MEROPS" id="A24.019"/>
<evidence type="ECO:0000256" key="5">
    <source>
        <dbReference type="ARBA" id="ARBA00022989"/>
    </source>
</evidence>
<evidence type="ECO:0000256" key="2">
    <source>
        <dbReference type="ARBA" id="ARBA00005801"/>
    </source>
</evidence>
<feature type="transmembrane region" description="Helical" evidence="7">
    <location>
        <begin position="215"/>
        <end position="235"/>
    </location>
</feature>
<dbReference type="InterPro" id="IPR000045">
    <property type="entry name" value="Prepilin_IV_endopep_pep"/>
</dbReference>
<feature type="domain" description="Prepilin peptidase A24 N-terminal" evidence="9">
    <location>
        <begin position="11"/>
        <end position="90"/>
    </location>
</feature>
<dbReference type="Gene3D" id="1.20.120.1220">
    <property type="match status" value="1"/>
</dbReference>
<feature type="transmembrane region" description="Helical" evidence="7">
    <location>
        <begin position="97"/>
        <end position="113"/>
    </location>
</feature>